<dbReference type="Proteomes" id="UP000759131">
    <property type="component" value="Unassembled WGS sequence"/>
</dbReference>
<dbReference type="InterPro" id="IPR009003">
    <property type="entry name" value="Peptidase_S1_PA"/>
</dbReference>
<dbReference type="SMART" id="SM00020">
    <property type="entry name" value="Tryp_SPc"/>
    <property type="match status" value="1"/>
</dbReference>
<dbReference type="Gene3D" id="2.40.10.10">
    <property type="entry name" value="Trypsin-like serine proteases"/>
    <property type="match status" value="3"/>
</dbReference>
<protein>
    <recommendedName>
        <fullName evidence="2">Peptidase S1 domain-containing protein</fullName>
    </recommendedName>
</protein>
<dbReference type="InterPro" id="IPR001254">
    <property type="entry name" value="Trypsin_dom"/>
</dbReference>
<dbReference type="PROSITE" id="PS00135">
    <property type="entry name" value="TRYPSIN_SER"/>
    <property type="match status" value="1"/>
</dbReference>
<evidence type="ECO:0000256" key="1">
    <source>
        <dbReference type="ARBA" id="ARBA00023157"/>
    </source>
</evidence>
<dbReference type="AlphaFoldDB" id="A0A7R9PY51"/>
<evidence type="ECO:0000259" key="2">
    <source>
        <dbReference type="PROSITE" id="PS50240"/>
    </source>
</evidence>
<dbReference type="PANTHER" id="PTHR24253">
    <property type="entry name" value="TRANSMEMBRANE PROTEASE SERINE"/>
    <property type="match status" value="1"/>
</dbReference>
<keyword evidence="1" id="KW-1015">Disulfide bond</keyword>
<dbReference type="SUPFAM" id="SSF50494">
    <property type="entry name" value="Trypsin-like serine proteases"/>
    <property type="match status" value="2"/>
</dbReference>
<dbReference type="PANTHER" id="PTHR24253:SF153">
    <property type="entry name" value="SERINE PROTEASE HEPSIN"/>
    <property type="match status" value="1"/>
</dbReference>
<feature type="domain" description="Peptidase S1" evidence="2">
    <location>
        <begin position="112"/>
        <end position="405"/>
    </location>
</feature>
<dbReference type="Pfam" id="PF00089">
    <property type="entry name" value="Trypsin"/>
    <property type="match status" value="2"/>
</dbReference>
<dbReference type="PROSITE" id="PS50240">
    <property type="entry name" value="TRYPSIN_DOM"/>
    <property type="match status" value="1"/>
</dbReference>
<accession>A0A7R9PY51</accession>
<dbReference type="EMBL" id="CAJPIZ010002791">
    <property type="protein sequence ID" value="CAG2105513.1"/>
    <property type="molecule type" value="Genomic_DNA"/>
</dbReference>
<dbReference type="EMBL" id="OC857366">
    <property type="protein sequence ID" value="CAD7625083.1"/>
    <property type="molecule type" value="Genomic_DNA"/>
</dbReference>
<dbReference type="InterPro" id="IPR043504">
    <property type="entry name" value="Peptidase_S1_PA_chymotrypsin"/>
</dbReference>
<dbReference type="InterPro" id="IPR033116">
    <property type="entry name" value="TRYPSIN_SER"/>
</dbReference>
<dbReference type="GO" id="GO:0006508">
    <property type="term" value="P:proteolysis"/>
    <property type="evidence" value="ECO:0007669"/>
    <property type="project" value="InterPro"/>
</dbReference>
<name>A0A7R9PY51_9ACAR</name>
<proteinExistence type="predicted"/>
<keyword evidence="4" id="KW-1185">Reference proteome</keyword>
<gene>
    <name evidence="3" type="ORF">OSB1V03_LOCUS5519</name>
</gene>
<organism evidence="3">
    <name type="scientific">Medioppia subpectinata</name>
    <dbReference type="NCBI Taxonomy" id="1979941"/>
    <lineage>
        <taxon>Eukaryota</taxon>
        <taxon>Metazoa</taxon>
        <taxon>Ecdysozoa</taxon>
        <taxon>Arthropoda</taxon>
        <taxon>Chelicerata</taxon>
        <taxon>Arachnida</taxon>
        <taxon>Acari</taxon>
        <taxon>Acariformes</taxon>
        <taxon>Sarcoptiformes</taxon>
        <taxon>Oribatida</taxon>
        <taxon>Brachypylina</taxon>
        <taxon>Oppioidea</taxon>
        <taxon>Oppiidae</taxon>
        <taxon>Medioppia</taxon>
    </lineage>
</organism>
<evidence type="ECO:0000313" key="4">
    <source>
        <dbReference type="Proteomes" id="UP000759131"/>
    </source>
</evidence>
<dbReference type="GO" id="GO:0004252">
    <property type="term" value="F:serine-type endopeptidase activity"/>
    <property type="evidence" value="ECO:0007669"/>
    <property type="project" value="InterPro"/>
</dbReference>
<evidence type="ECO:0000313" key="3">
    <source>
        <dbReference type="EMBL" id="CAD7625083.1"/>
    </source>
</evidence>
<sequence>MEDCPVDIDIVVGHLDAPFYYWNQTTIYSNAPNHPFYTHPEYNGGSNGSIDMALIRVEPDITFDDRLSVGTACLPASGVTNTVDEYALITGWGVVDNVGNTDDNRHMGWVKIIAPSTFNWTIDEPYIFAGTVPPINGTAICAGDSGGPLVQYVSGRAVLIGVASKSYTFSKRNDTTAWNCASQYNNSITKLALIYGCNASKDRCPIDIDIVVGALDAPSIQTTIYTNALNRPFVTHPTYKAGRLSNGSIDMVLIRVQPDITFDDRLSVGTACLPASGVTNTADEYALISGWGSVDNVGKFPVNRHMGWVKIMAPGTLNWTTDQIYLYAQHVSPINGTVVCQGDSGGPLVQYVSGRAVLIGVASRSIRSVKHNNTSVRYCASQDADSITIWMRVSAQIDWIIGVIRNDTYVSIHG</sequence>
<reference evidence="3" key="1">
    <citation type="submission" date="2020-11" db="EMBL/GenBank/DDBJ databases">
        <authorList>
            <person name="Tran Van P."/>
        </authorList>
    </citation>
    <scope>NUCLEOTIDE SEQUENCE</scope>
</reference>